<dbReference type="eggNOG" id="arCOG02911">
    <property type="taxonomic scope" value="Archaea"/>
</dbReference>
<dbReference type="KEGG" id="hla:Hlac_0972"/>
<dbReference type="RefSeq" id="WP_015909718.1">
    <property type="nucleotide sequence ID" value="NC_012029.1"/>
</dbReference>
<evidence type="ECO:0000313" key="2">
    <source>
        <dbReference type="EMBL" id="ACM56570.1"/>
    </source>
</evidence>
<protein>
    <submittedName>
        <fullName evidence="2">Uncharacterized protein</fullName>
    </submittedName>
</protein>
<sequence length="269" mass="29186">MTDRRRPTVSIGDGGLSAFAGDERGVSNVVGYVLVFSLVTMTIGTVFAVGITGLEDRQEAERVANVERAFDVFDDNLRDVQRYGDPSRSTEIRLSGGTLSVAETTTVELRNASDGVVRGFEFRSLTYANGDTTIAYEGGAWFRSDGGGAAMRSEPRFVAADGRTTLPIVRLYPLGPDTIERDGTVQVAVDRTSRPELVQVADADADDGPFDLRIESAYATAWRRYFEQTHGFSVNESATDTANGTVVADLDHSDEVFIPDGAVNIRLQR</sequence>
<evidence type="ECO:0000313" key="3">
    <source>
        <dbReference type="Proteomes" id="UP000000740"/>
    </source>
</evidence>
<accession>B9LMI2</accession>
<reference evidence="2 3" key="1">
    <citation type="journal article" date="2016" name="Stand. Genomic Sci.">
        <title>Complete genome sequence of the Antarctic Halorubrum lacusprofundi type strain ACAM 34.</title>
        <authorList>
            <person name="Anderson I.J."/>
            <person name="DasSarma P."/>
            <person name="Lucas S."/>
            <person name="Copeland A."/>
            <person name="Lapidus A."/>
            <person name="Del Rio T.G."/>
            <person name="Tice H."/>
            <person name="Dalin E."/>
            <person name="Bruce D.C."/>
            <person name="Goodwin L."/>
            <person name="Pitluck S."/>
            <person name="Sims D."/>
            <person name="Brettin T.S."/>
            <person name="Detter J.C."/>
            <person name="Han C.S."/>
            <person name="Larimer F."/>
            <person name="Hauser L."/>
            <person name="Land M."/>
            <person name="Ivanova N."/>
            <person name="Richardson P."/>
            <person name="Cavicchioli R."/>
            <person name="DasSarma S."/>
            <person name="Woese C.R."/>
            <person name="Kyrpides N.C."/>
        </authorList>
    </citation>
    <scope>NUCLEOTIDE SEQUENCE [LARGE SCALE GENOMIC DNA]</scope>
    <source>
        <strain evidence="3">ATCC 49239 / DSM 5036 / JCM 8891 / ACAM 34</strain>
    </source>
</reference>
<dbReference type="InterPro" id="IPR055713">
    <property type="entry name" value="DUF7289"/>
</dbReference>
<keyword evidence="1" id="KW-1133">Transmembrane helix</keyword>
<dbReference type="HOGENOM" id="CLU_084673_1_0_2"/>
<dbReference type="EMBL" id="CP001365">
    <property type="protein sequence ID" value="ACM56570.1"/>
    <property type="molecule type" value="Genomic_DNA"/>
</dbReference>
<gene>
    <name evidence="2" type="ordered locus">Hlac_0972</name>
</gene>
<feature type="transmembrane region" description="Helical" evidence="1">
    <location>
        <begin position="29"/>
        <end position="54"/>
    </location>
</feature>
<keyword evidence="1" id="KW-0812">Transmembrane</keyword>
<organism evidence="2 3">
    <name type="scientific">Halorubrum lacusprofundi (strain ATCC 49239 / DSM 5036 / JCM 8891 / ACAM 34)</name>
    <dbReference type="NCBI Taxonomy" id="416348"/>
    <lineage>
        <taxon>Archaea</taxon>
        <taxon>Methanobacteriati</taxon>
        <taxon>Methanobacteriota</taxon>
        <taxon>Stenosarchaea group</taxon>
        <taxon>Halobacteria</taxon>
        <taxon>Halobacteriales</taxon>
        <taxon>Haloferacaceae</taxon>
        <taxon>Halorubrum</taxon>
    </lineage>
</organism>
<name>B9LMI2_HALLT</name>
<dbReference type="Pfam" id="PF23960">
    <property type="entry name" value="DUF7289"/>
    <property type="match status" value="1"/>
</dbReference>
<keyword evidence="1" id="KW-0472">Membrane</keyword>
<proteinExistence type="predicted"/>
<dbReference type="GeneID" id="7401866"/>
<keyword evidence="3" id="KW-1185">Reference proteome</keyword>
<dbReference type="AlphaFoldDB" id="B9LMI2"/>
<evidence type="ECO:0000256" key="1">
    <source>
        <dbReference type="SAM" id="Phobius"/>
    </source>
</evidence>
<dbReference type="Proteomes" id="UP000000740">
    <property type="component" value="Chromosome 1"/>
</dbReference>